<evidence type="ECO:0000256" key="1">
    <source>
        <dbReference type="SAM" id="SignalP"/>
    </source>
</evidence>
<dbReference type="Proteomes" id="UP000246099">
    <property type="component" value="Chromosome"/>
</dbReference>
<feature type="chain" id="PRO_5045784811" evidence="1">
    <location>
        <begin position="22"/>
        <end position="344"/>
    </location>
</feature>
<dbReference type="InterPro" id="IPR025535">
    <property type="entry name" value="DUF4421"/>
</dbReference>
<keyword evidence="1" id="KW-0732">Signal</keyword>
<proteinExistence type="predicted"/>
<sequence>MKFLPAVMLTVCMLPARVATAQKILQLLQVKNDSSYIEDHTADLTLRLFGSRKYTYYDMADRNLKERVRYRPNTANNVGFGAAYKFINVNFAFNLPFINNDDDKYGKTKFLDLQAHLYLRKLVVDFYGQYYKGYYEAQPEKRISNAFTRPPASFRPDIFNTDLGLHVQYIFNDERFSYRAAFMQNEYQKKSAGSFLAGGEVFSWQLRGDSALIPGSLNMPGFLGDDPFKGTYTVGFAANAGYAYTLVLAKYFFVTASVSAGAGLNHTRLRYSDGRPSTTGWGWQVNNTVRLAAGYNSSYYFIGLHYTDMITRSNAPLPRAHQVFGTGNLRFSIARRLVLKKPLF</sequence>
<dbReference type="RefSeq" id="WP_119075826.1">
    <property type="nucleotide sequence ID" value="NZ_CP029600.1"/>
</dbReference>
<dbReference type="Pfam" id="PF14391">
    <property type="entry name" value="DUF4421"/>
    <property type="match status" value="1"/>
</dbReference>
<organism evidence="2 3">
    <name type="scientific">Chitinophaga alhagiae</name>
    <dbReference type="NCBI Taxonomy" id="2203219"/>
    <lineage>
        <taxon>Bacteria</taxon>
        <taxon>Pseudomonadati</taxon>
        <taxon>Bacteroidota</taxon>
        <taxon>Chitinophagia</taxon>
        <taxon>Chitinophagales</taxon>
        <taxon>Chitinophagaceae</taxon>
        <taxon>Chitinophaga</taxon>
    </lineage>
</organism>
<evidence type="ECO:0000313" key="3">
    <source>
        <dbReference type="Proteomes" id="UP000246099"/>
    </source>
</evidence>
<dbReference type="EMBL" id="CP029600">
    <property type="protein sequence ID" value="AWO00410.1"/>
    <property type="molecule type" value="Genomic_DNA"/>
</dbReference>
<accession>A0ABN5LPK5</accession>
<reference evidence="2 3" key="1">
    <citation type="submission" date="2018-05" db="EMBL/GenBank/DDBJ databases">
        <title>Chitinophaga sp. nov., isolated from rhizosphere soil of Alhagi.</title>
        <authorList>
            <person name="Liu Y."/>
        </authorList>
    </citation>
    <scope>NUCLEOTIDE SEQUENCE [LARGE SCALE GENOMIC DNA]</scope>
    <source>
        <strain evidence="2 3">T22</strain>
    </source>
</reference>
<gene>
    <name evidence="2" type="ORF">DLD77_01145</name>
</gene>
<name>A0ABN5LPK5_9BACT</name>
<keyword evidence="3" id="KW-1185">Reference proteome</keyword>
<evidence type="ECO:0000313" key="2">
    <source>
        <dbReference type="EMBL" id="AWO00410.1"/>
    </source>
</evidence>
<feature type="signal peptide" evidence="1">
    <location>
        <begin position="1"/>
        <end position="21"/>
    </location>
</feature>
<protein>
    <submittedName>
        <fullName evidence="2">Signal protein</fullName>
    </submittedName>
</protein>